<dbReference type="PANTHER" id="PTHR13504:SF38">
    <property type="entry name" value="FIDO DOMAIN-CONTAINING PROTEIN"/>
    <property type="match status" value="1"/>
</dbReference>
<feature type="domain" description="Fido" evidence="1">
    <location>
        <begin position="184"/>
        <end position="342"/>
    </location>
</feature>
<reference evidence="2 3" key="1">
    <citation type="journal article" date="2019" name="Emerg. Microbes Infect.">
        <title>Comprehensive subspecies identification of 175 nontuberculous mycobacteria species based on 7547 genomic profiles.</title>
        <authorList>
            <person name="Matsumoto Y."/>
            <person name="Kinjo T."/>
            <person name="Motooka D."/>
            <person name="Nabeya D."/>
            <person name="Jung N."/>
            <person name="Uechi K."/>
            <person name="Horii T."/>
            <person name="Iida T."/>
            <person name="Fujita J."/>
            <person name="Nakamura S."/>
        </authorList>
    </citation>
    <scope>NUCLEOTIDE SEQUENCE [LARGE SCALE GENOMIC DNA]</scope>
    <source>
        <strain evidence="2 3">JCM 15296</strain>
    </source>
</reference>
<dbReference type="EMBL" id="AP022577">
    <property type="protein sequence ID" value="BBX85097.1"/>
    <property type="molecule type" value="Genomic_DNA"/>
</dbReference>
<dbReference type="PROSITE" id="PS51459">
    <property type="entry name" value="FIDO"/>
    <property type="match status" value="1"/>
</dbReference>
<proteinExistence type="predicted"/>
<dbReference type="Gene3D" id="1.10.3290.10">
    <property type="entry name" value="Fido-like domain"/>
    <property type="match status" value="1"/>
</dbReference>
<dbReference type="PANTHER" id="PTHR13504">
    <property type="entry name" value="FIDO DOMAIN-CONTAINING PROTEIN DDB_G0283145"/>
    <property type="match status" value="1"/>
</dbReference>
<protein>
    <submittedName>
        <fullName evidence="2">Fic family protein</fullName>
    </submittedName>
</protein>
<evidence type="ECO:0000313" key="2">
    <source>
        <dbReference type="EMBL" id="BBX85097.1"/>
    </source>
</evidence>
<accession>A0ABM7IEF1</accession>
<dbReference type="Proteomes" id="UP000465609">
    <property type="component" value="Chromosome"/>
</dbReference>
<gene>
    <name evidence="2" type="ORF">MAUB_29700</name>
</gene>
<evidence type="ECO:0000259" key="1">
    <source>
        <dbReference type="PROSITE" id="PS51459"/>
    </source>
</evidence>
<dbReference type="Pfam" id="PF02661">
    <property type="entry name" value="Fic"/>
    <property type="match status" value="1"/>
</dbReference>
<dbReference type="InterPro" id="IPR003812">
    <property type="entry name" value="Fido"/>
</dbReference>
<organism evidence="2 3">
    <name type="scientific">Mycolicibacterium aubagnense</name>
    <dbReference type="NCBI Taxonomy" id="319707"/>
    <lineage>
        <taxon>Bacteria</taxon>
        <taxon>Bacillati</taxon>
        <taxon>Actinomycetota</taxon>
        <taxon>Actinomycetes</taxon>
        <taxon>Mycobacteriales</taxon>
        <taxon>Mycobacteriaceae</taxon>
        <taxon>Mycolicibacterium</taxon>
    </lineage>
</organism>
<evidence type="ECO:0000313" key="3">
    <source>
        <dbReference type="Proteomes" id="UP000465609"/>
    </source>
</evidence>
<dbReference type="SUPFAM" id="SSF140931">
    <property type="entry name" value="Fic-like"/>
    <property type="match status" value="1"/>
</dbReference>
<dbReference type="InterPro" id="IPR036597">
    <property type="entry name" value="Fido-like_dom_sf"/>
</dbReference>
<name>A0ABM7IEF1_9MYCO</name>
<sequence length="456" mass="52076">MLAVKMPMPPPDFAAVMERVAERPKRLLEVLADVGDDDEYLAWDKLRYREPPAGLTHEEWWLGLKFRRRGNRRPLPLHLIDGRQFSYTLPDTVLRELDYVAQRASGNLALPDAVVSGASRDRYVVQSLIEEAISSSQLEGASTTRKEARRMLNYQEEPKNRSQQMILNNYRAMQYVREVKDQPFTPERICELHRIVTDGTLDDPSAAGRIQSNADPADRVKILDEDDELLHQPPPLDQLPGRLKALCDFANADPVSMPYVPPVVRALTVHFMAGYDHYFEDGNGRTARALFYWSMLKQGYWLTEHLAISLILKDAPSRYARSFVYTEQDDGDLTYFLIYHLEVIRRALLSLDGYLHKKALELQHARSLLAGGLGGFNHRQAALLQSAARDSSNYYTAESHMNYHSVSKQTARNDLYDLERRGLLERLKIGRQFAWVPKSDLLAALERTPNQKGDGP</sequence>
<keyword evidence="3" id="KW-1185">Reference proteome</keyword>
<dbReference type="InterPro" id="IPR040198">
    <property type="entry name" value="Fido_containing"/>
</dbReference>